<keyword evidence="2" id="KW-1133">Transmembrane helix</keyword>
<name>A0AAV9GA35_9PEZI</name>
<dbReference type="Proteomes" id="UP001321760">
    <property type="component" value="Unassembled WGS sequence"/>
</dbReference>
<feature type="region of interest" description="Disordered" evidence="1">
    <location>
        <begin position="377"/>
        <end position="414"/>
    </location>
</feature>
<gene>
    <name evidence="3" type="ORF">QBC34DRAFT_179845</name>
</gene>
<accession>A0AAV9GA35</accession>
<evidence type="ECO:0000256" key="1">
    <source>
        <dbReference type="SAM" id="MobiDB-lite"/>
    </source>
</evidence>
<feature type="transmembrane region" description="Helical" evidence="2">
    <location>
        <begin position="203"/>
        <end position="229"/>
    </location>
</feature>
<evidence type="ECO:0000256" key="2">
    <source>
        <dbReference type="SAM" id="Phobius"/>
    </source>
</evidence>
<sequence>MHQNHTQPVIQLSTEPPDIYGFSQVSGLYGPGTWSAWYLCVAGSWLGLFLEDLGFNKTGLLRKLDLNLIAYLVALNWVAIDLIRHSLTLRHLYSENPHPDLEVDEQHWMRETASVGAALTVVIWGALHGQSQLFIALTKQDRRRERVLFAGLWLPWASVLNAATCLGLWGAWMCPFTGHCGSLSYIPAFYFPEDAPALTEIRMVLWVALLWTGVASLAFPAVLVIGRYVPRVMIRSEAYRAGPSGLIRRALMAVGAAVELSAVPLLAGCVLAWSFFYFFLAISSASYIAWGYVFGSRHSESCFFMPCAPQVLSETDQAGALFAGIVLLVGVDIVLPLYQTVKRRYRDDQEFRETTNRRMAMGLRRQLGGGNAANVEEGATASRAEGLAEQGFAMDQLGRSETDNATGGQNHQES</sequence>
<evidence type="ECO:0008006" key="5">
    <source>
        <dbReference type="Google" id="ProtNLM"/>
    </source>
</evidence>
<feature type="transmembrane region" description="Helical" evidence="2">
    <location>
        <begin position="250"/>
        <end position="280"/>
    </location>
</feature>
<dbReference type="EMBL" id="MU865973">
    <property type="protein sequence ID" value="KAK4444717.1"/>
    <property type="molecule type" value="Genomic_DNA"/>
</dbReference>
<reference evidence="3" key="1">
    <citation type="journal article" date="2023" name="Mol. Phylogenet. Evol.">
        <title>Genome-scale phylogeny and comparative genomics of the fungal order Sordariales.</title>
        <authorList>
            <person name="Hensen N."/>
            <person name="Bonometti L."/>
            <person name="Westerberg I."/>
            <person name="Brannstrom I.O."/>
            <person name="Guillou S."/>
            <person name="Cros-Aarteil S."/>
            <person name="Calhoun S."/>
            <person name="Haridas S."/>
            <person name="Kuo A."/>
            <person name="Mondo S."/>
            <person name="Pangilinan J."/>
            <person name="Riley R."/>
            <person name="LaButti K."/>
            <person name="Andreopoulos B."/>
            <person name="Lipzen A."/>
            <person name="Chen C."/>
            <person name="Yan M."/>
            <person name="Daum C."/>
            <person name="Ng V."/>
            <person name="Clum A."/>
            <person name="Steindorff A."/>
            <person name="Ohm R.A."/>
            <person name="Martin F."/>
            <person name="Silar P."/>
            <person name="Natvig D.O."/>
            <person name="Lalanne C."/>
            <person name="Gautier V."/>
            <person name="Ament-Velasquez S.L."/>
            <person name="Kruys A."/>
            <person name="Hutchinson M.I."/>
            <person name="Powell A.J."/>
            <person name="Barry K."/>
            <person name="Miller A.N."/>
            <person name="Grigoriev I.V."/>
            <person name="Debuchy R."/>
            <person name="Gladieux P."/>
            <person name="Hiltunen Thoren M."/>
            <person name="Johannesson H."/>
        </authorList>
    </citation>
    <scope>NUCLEOTIDE SEQUENCE</scope>
    <source>
        <strain evidence="3">PSN243</strain>
    </source>
</reference>
<organism evidence="3 4">
    <name type="scientific">Podospora aff. communis PSN243</name>
    <dbReference type="NCBI Taxonomy" id="3040156"/>
    <lineage>
        <taxon>Eukaryota</taxon>
        <taxon>Fungi</taxon>
        <taxon>Dikarya</taxon>
        <taxon>Ascomycota</taxon>
        <taxon>Pezizomycotina</taxon>
        <taxon>Sordariomycetes</taxon>
        <taxon>Sordariomycetidae</taxon>
        <taxon>Sordariales</taxon>
        <taxon>Podosporaceae</taxon>
        <taxon>Podospora</taxon>
    </lineage>
</organism>
<feature type="compositionally biased region" description="Polar residues" evidence="1">
    <location>
        <begin position="403"/>
        <end position="414"/>
    </location>
</feature>
<keyword evidence="4" id="KW-1185">Reference proteome</keyword>
<keyword evidence="2" id="KW-0472">Membrane</keyword>
<comment type="caution">
    <text evidence="3">The sequence shown here is derived from an EMBL/GenBank/DDBJ whole genome shotgun (WGS) entry which is preliminary data.</text>
</comment>
<proteinExistence type="predicted"/>
<reference evidence="3" key="2">
    <citation type="submission" date="2023-05" db="EMBL/GenBank/DDBJ databases">
        <authorList>
            <consortium name="Lawrence Berkeley National Laboratory"/>
            <person name="Steindorff A."/>
            <person name="Hensen N."/>
            <person name="Bonometti L."/>
            <person name="Westerberg I."/>
            <person name="Brannstrom I.O."/>
            <person name="Guillou S."/>
            <person name="Cros-Aarteil S."/>
            <person name="Calhoun S."/>
            <person name="Haridas S."/>
            <person name="Kuo A."/>
            <person name="Mondo S."/>
            <person name="Pangilinan J."/>
            <person name="Riley R."/>
            <person name="Labutti K."/>
            <person name="Andreopoulos B."/>
            <person name="Lipzen A."/>
            <person name="Chen C."/>
            <person name="Yanf M."/>
            <person name="Daum C."/>
            <person name="Ng V."/>
            <person name="Clum A."/>
            <person name="Ohm R."/>
            <person name="Martin F."/>
            <person name="Silar P."/>
            <person name="Natvig D."/>
            <person name="Lalanne C."/>
            <person name="Gautier V."/>
            <person name="Ament-Velasquez S.L."/>
            <person name="Kruys A."/>
            <person name="Hutchinson M.I."/>
            <person name="Powell A.J."/>
            <person name="Barry K."/>
            <person name="Miller A.N."/>
            <person name="Grigoriev I.V."/>
            <person name="Debuchy R."/>
            <person name="Gladieux P."/>
            <person name="Thoren M.H."/>
            <person name="Johannesson H."/>
        </authorList>
    </citation>
    <scope>NUCLEOTIDE SEQUENCE</scope>
    <source>
        <strain evidence="3">PSN243</strain>
    </source>
</reference>
<feature type="transmembrane region" description="Helical" evidence="2">
    <location>
        <begin position="107"/>
        <end position="127"/>
    </location>
</feature>
<feature type="transmembrane region" description="Helical" evidence="2">
    <location>
        <begin position="147"/>
        <end position="169"/>
    </location>
</feature>
<dbReference type="AlphaFoldDB" id="A0AAV9GA35"/>
<evidence type="ECO:0000313" key="4">
    <source>
        <dbReference type="Proteomes" id="UP001321760"/>
    </source>
</evidence>
<protein>
    <recommendedName>
        <fullName evidence="5">Transporter</fullName>
    </recommendedName>
</protein>
<keyword evidence="2" id="KW-0812">Transmembrane</keyword>
<evidence type="ECO:0000313" key="3">
    <source>
        <dbReference type="EMBL" id="KAK4444717.1"/>
    </source>
</evidence>
<feature type="transmembrane region" description="Helical" evidence="2">
    <location>
        <begin position="318"/>
        <end position="338"/>
    </location>
</feature>
<feature type="transmembrane region" description="Helical" evidence="2">
    <location>
        <begin position="68"/>
        <end position="87"/>
    </location>
</feature>